<evidence type="ECO:0000313" key="7">
    <source>
        <dbReference type="EMBL" id="CAE29083.1"/>
    </source>
</evidence>
<gene>
    <name evidence="4" type="primary">glgE</name>
    <name evidence="7" type="ordered locus">RPA3642</name>
</gene>
<evidence type="ECO:0000259" key="6">
    <source>
        <dbReference type="SMART" id="SM00642"/>
    </source>
</evidence>
<dbReference type="Gene3D" id="2.60.40.10">
    <property type="entry name" value="Immunoglobulins"/>
    <property type="match status" value="1"/>
</dbReference>
<comment type="similarity">
    <text evidence="4">Belongs to the glycosyl hydrolase 13 family. GlgE subfamily.</text>
</comment>
<dbReference type="CDD" id="cd11344">
    <property type="entry name" value="AmyAc_GlgE_like"/>
    <property type="match status" value="1"/>
</dbReference>
<dbReference type="HOGENOM" id="CLU_015798_0_0_5"/>
<feature type="domain" description="Glycosyl hydrolase family 13 catalytic" evidence="6">
    <location>
        <begin position="240"/>
        <end position="584"/>
    </location>
</feature>
<feature type="binding site" evidence="4">
    <location>
        <begin position="559"/>
        <end position="560"/>
    </location>
    <ligand>
        <name>alpha-maltose 1-phosphate</name>
        <dbReference type="ChEBI" id="CHEBI:63576"/>
    </ligand>
</feature>
<feature type="binding site" evidence="4">
    <location>
        <position position="420"/>
    </location>
    <ligand>
        <name>alpha-maltose 1-phosphate</name>
        <dbReference type="ChEBI" id="CHEBI:63576"/>
    </ligand>
</feature>
<evidence type="ECO:0000256" key="3">
    <source>
        <dbReference type="ARBA" id="ARBA00023277"/>
    </source>
</evidence>
<keyword evidence="7" id="KW-0378">Hydrolase</keyword>
<dbReference type="PANTHER" id="PTHR47786:SF2">
    <property type="entry name" value="GLYCOSYL HYDROLASE FAMILY 13 CATALYTIC DOMAIN-CONTAINING PROTEIN"/>
    <property type="match status" value="1"/>
</dbReference>
<dbReference type="SUPFAM" id="SSF51445">
    <property type="entry name" value="(Trans)glycosidases"/>
    <property type="match status" value="1"/>
</dbReference>
<dbReference type="Gene3D" id="1.20.58.80">
    <property type="entry name" value="Phosphotransferase system, lactose/cellobiose-type IIA subunit"/>
    <property type="match status" value="1"/>
</dbReference>
<evidence type="ECO:0000256" key="2">
    <source>
        <dbReference type="ARBA" id="ARBA00022679"/>
    </source>
</evidence>
<accession>Q6N3Q1</accession>
<comment type="catalytic activity">
    <reaction evidence="4">
        <text>alpha-maltose 1-phosphate + [(1-&gt;4)-alpha-D-glucosyl](n) = [(1-&gt;4)-alpha-D-glucosyl](n+2) + phosphate</text>
        <dbReference type="Rhea" id="RHEA:42692"/>
        <dbReference type="Rhea" id="RHEA-COMP:9584"/>
        <dbReference type="Rhea" id="RHEA-COMP:10183"/>
        <dbReference type="ChEBI" id="CHEBI:15444"/>
        <dbReference type="ChEBI" id="CHEBI:43474"/>
        <dbReference type="ChEBI" id="CHEBI:63576"/>
        <dbReference type="EC" id="2.4.99.16"/>
    </reaction>
</comment>
<dbReference type="Gene3D" id="3.20.20.80">
    <property type="entry name" value="Glycosidases"/>
    <property type="match status" value="1"/>
</dbReference>
<comment type="subunit">
    <text evidence="4">Homodimer.</text>
</comment>
<name>Q6N3Q1_RHOPA</name>
<dbReference type="eggNOG" id="COG0366">
    <property type="taxonomic scope" value="Bacteria"/>
</dbReference>
<dbReference type="Pfam" id="PF11896">
    <property type="entry name" value="GlgE_dom_N_S"/>
    <property type="match status" value="1"/>
</dbReference>
<reference evidence="7" key="1">
    <citation type="journal article" date="2004" name="Nat. Biotechnol.">
        <title>Complete genome sequence of the metabolically versatile photosynthetic bacterium Rhodopseudomonas palustris.</title>
        <authorList>
            <person name="Larimer F.W."/>
            <person name="Chain P."/>
            <person name="Hauser L."/>
            <person name="Lamerdin J."/>
            <person name="Malfatti S."/>
            <person name="Do L."/>
            <person name="Land M.L."/>
            <person name="Pelletier D.A."/>
            <person name="Beatty J.T."/>
            <person name="Lang A.S."/>
            <person name="Tabita F.R."/>
            <person name="Gibson J.L."/>
            <person name="Hanson T.E."/>
            <person name="Bobst C."/>
            <person name="Torres J.L."/>
            <person name="Peres C."/>
            <person name="Harrison F.H."/>
            <person name="Gibson J."/>
            <person name="Harwood C.S."/>
        </authorList>
    </citation>
    <scope>NUCLEOTIDE SEQUENCE [LARGE SCALE GENOMIC DNA]</scope>
    <source>
        <strain evidence="7">CGA009</strain>
    </source>
</reference>
<dbReference type="SMART" id="SM00642">
    <property type="entry name" value="Aamy"/>
    <property type="match status" value="1"/>
</dbReference>
<feature type="binding site" evidence="4">
    <location>
        <position position="288"/>
    </location>
    <ligand>
        <name>alpha-maltose 1-phosphate</name>
        <dbReference type="ChEBI" id="CHEBI:63576"/>
    </ligand>
</feature>
<keyword evidence="2 4" id="KW-0808">Transferase</keyword>
<dbReference type="GO" id="GO:0004553">
    <property type="term" value="F:hydrolase activity, hydrolyzing O-glycosyl compounds"/>
    <property type="evidence" value="ECO:0007669"/>
    <property type="project" value="InterPro"/>
</dbReference>
<proteinExistence type="inferred from homology"/>
<dbReference type="GO" id="GO:0030979">
    <property type="term" value="P:alpha-glucan biosynthetic process"/>
    <property type="evidence" value="ECO:0007669"/>
    <property type="project" value="UniProtKB-UniRule"/>
</dbReference>
<feature type="region of interest" description="Disordered" evidence="5">
    <location>
        <begin position="286"/>
        <end position="311"/>
    </location>
</feature>
<feature type="active site" description="Nucleophile" evidence="4">
    <location>
        <position position="419"/>
    </location>
</feature>
<dbReference type="GO" id="GO:0016758">
    <property type="term" value="F:hexosyltransferase activity"/>
    <property type="evidence" value="ECO:0007669"/>
    <property type="project" value="UniProtKB-UniRule"/>
</dbReference>
<dbReference type="EC" id="2.4.99.16" evidence="4"/>
<feature type="binding site" evidence="4">
    <location>
        <position position="383"/>
    </location>
    <ligand>
        <name>alpha-maltose 1-phosphate</name>
        <dbReference type="ChEBI" id="CHEBI:63576"/>
    </ligand>
</feature>
<sequence length="688" mass="78391">MEPGPFEKLCNREPPGSLWDECPRSWASPLLNRSWAIVNKSTQTLQAAAHGGAFHIEDIYPLIDGGRFAVKRIVGEPIEVWADIYRDGHEVIAAALIWRREQDSAWQRVPMTHVVNDRWSATFTPQQLGRHAYAIEAWTDEFATWRHGAELKLKAGQDLSLDALEGAGLLTKAQTDDPEVLRLIQQRCEEYLRTGDITPLLSPELRDAMATSQVRQDLTRTDPLPLTIDRPRARYGAWYEMVPRSQSSEPGRHGTFRDCIARLPDVAAMGFDVVYFTPIHPIGATNRKGRNNALKAEPGDPGSPYAIGAEHGGHDAIHPELGTLADFRAFIDACEVVGIEVALDIAVQCSPDHPWLKQHPDWFKRRPDGSMKYAENPPKKYEDIVNPDFSCEDASSLWNALRDVILFWAEQGVKIFRVDNPHTKPLRFWEWLIREVQLRHPDVIFLAEAFTRPKLMKGLAKLGFTQSYTYFTWRTQKWEIEQYLRELTDYPERDFYRPNFFTNTPDILPFHLQGGEPWMFKSRLVLAATLSSTYGIYNGFELLEHEPIPGKEEYLDSEKYEIKVRDWDKPGNIKPYIRDINRIRGANPALQQTSNLRFLEVQDPNVTGFVKTSVDGTSAVAVAIALSSDYHEFWLPLGDVQIEVAGERRPVVAVENLLTGERHALDWGGINLRIDPHRDPALLFRCLA</sequence>
<dbReference type="InterPro" id="IPR017853">
    <property type="entry name" value="GH"/>
</dbReference>
<keyword evidence="7" id="KW-0326">Glycosidase</keyword>
<dbReference type="AlphaFoldDB" id="Q6N3Q1"/>
<dbReference type="InterPro" id="IPR021828">
    <property type="entry name" value="GlgE_dom_N/S"/>
</dbReference>
<dbReference type="PANTHER" id="PTHR47786">
    <property type="entry name" value="ALPHA-1,4-GLUCAN:MALTOSE-1-PHOSPHATE MALTOSYLTRANSFERASE"/>
    <property type="match status" value="1"/>
</dbReference>
<protein>
    <recommendedName>
        <fullName evidence="4">Alpha-1,4-glucan:maltose-1-phosphate maltosyltransferase</fullName>
        <shortName evidence="4">GMPMT</shortName>
        <ecNumber evidence="4">2.4.99.16</ecNumber>
    </recommendedName>
    <alternativeName>
        <fullName evidence="4">(1-&gt;4)-alpha-D-glucan:maltose-1-phosphate alpha-D-maltosyltransferase</fullName>
    </alternativeName>
</protein>
<feature type="active site" description="Proton donor" evidence="4">
    <location>
        <position position="448"/>
    </location>
</feature>
<keyword evidence="3 4" id="KW-0119">Carbohydrate metabolism</keyword>
<dbReference type="EMBL" id="BX572604">
    <property type="protein sequence ID" value="CAE29083.1"/>
    <property type="molecule type" value="Genomic_DNA"/>
</dbReference>
<dbReference type="HAMAP" id="MF_02124">
    <property type="entry name" value="GlgE"/>
    <property type="match status" value="1"/>
</dbReference>
<dbReference type="CAZy" id="GH13">
    <property type="family name" value="Glycoside Hydrolase Family 13"/>
</dbReference>
<evidence type="ECO:0000256" key="1">
    <source>
        <dbReference type="ARBA" id="ARBA00022676"/>
    </source>
</evidence>
<dbReference type="STRING" id="258594.RPA3642"/>
<dbReference type="PhylomeDB" id="Q6N3Q1"/>
<evidence type="ECO:0000256" key="5">
    <source>
        <dbReference type="SAM" id="MobiDB-lite"/>
    </source>
</evidence>
<dbReference type="InterPro" id="IPR006047">
    <property type="entry name" value="GH13_cat_dom"/>
</dbReference>
<evidence type="ECO:0000256" key="4">
    <source>
        <dbReference type="HAMAP-Rule" id="MF_02124"/>
    </source>
</evidence>
<keyword evidence="1 4" id="KW-0328">Glycosyltransferase</keyword>
<comment type="function">
    <text evidence="4">Maltosyltransferase that uses maltose 1-phosphate (M1P) as the sugar donor to elongate linear or branched alpha-(1-&gt;4)-glucans. Is involved in a branched alpha-glucan biosynthetic pathway from trehalose, together with TreS, Mak and GlgB.</text>
</comment>
<dbReference type="InterPro" id="IPR026585">
    <property type="entry name" value="GlgE"/>
</dbReference>
<organism evidence="7">
    <name type="scientific">Rhodopseudomonas palustris (strain ATCC BAA-98 / CGA009)</name>
    <dbReference type="NCBI Taxonomy" id="258594"/>
    <lineage>
        <taxon>Bacteria</taxon>
        <taxon>Pseudomonadati</taxon>
        <taxon>Pseudomonadota</taxon>
        <taxon>Alphaproteobacteria</taxon>
        <taxon>Hyphomicrobiales</taxon>
        <taxon>Nitrobacteraceae</taxon>
        <taxon>Rhodopseudomonas</taxon>
    </lineage>
</organism>
<feature type="binding site" evidence="4">
    <location>
        <position position="348"/>
    </location>
    <ligand>
        <name>alpha-maltose 1-phosphate</name>
        <dbReference type="ChEBI" id="CHEBI:63576"/>
    </ligand>
</feature>
<dbReference type="InterPro" id="IPR013783">
    <property type="entry name" value="Ig-like_fold"/>
</dbReference>
<feature type="site" description="Transition state stabilizer" evidence="4">
    <location>
        <position position="506"/>
    </location>
</feature>